<dbReference type="PANTHER" id="PTHR14196:SF14">
    <property type="entry name" value="ZINC FINGER PROTEIN 721-LIKE"/>
    <property type="match status" value="1"/>
</dbReference>
<dbReference type="RefSeq" id="XP_060052758.1">
    <property type="nucleotide sequence ID" value="XM_060196775.1"/>
</dbReference>
<evidence type="ECO:0000256" key="2">
    <source>
        <dbReference type="ARBA" id="ARBA00004123"/>
    </source>
</evidence>
<feature type="domain" description="C2H2-type" evidence="14">
    <location>
        <begin position="189"/>
        <end position="216"/>
    </location>
</feature>
<dbReference type="FunFam" id="3.30.160.60:FF:000320">
    <property type="entry name" value="Zinc finger protein 777"/>
    <property type="match status" value="2"/>
</dbReference>
<dbReference type="FunFam" id="3.30.160.60:FF:001465">
    <property type="entry name" value="Zinc finger protein 560"/>
    <property type="match status" value="1"/>
</dbReference>
<evidence type="ECO:0000313" key="17">
    <source>
        <dbReference type="RefSeq" id="XP_060052756.1"/>
    </source>
</evidence>
<dbReference type="FunCoup" id="A0A1S3AIW2">
    <property type="interactions" value="83"/>
</dbReference>
<evidence type="ECO:0000256" key="10">
    <source>
        <dbReference type="ARBA" id="ARBA00023163"/>
    </source>
</evidence>
<keyword evidence="5" id="KW-0677">Repeat</keyword>
<dbReference type="InterPro" id="IPR036236">
    <property type="entry name" value="Znf_C2H2_sf"/>
</dbReference>
<dbReference type="eggNOG" id="KOG1721">
    <property type="taxonomic scope" value="Eukaryota"/>
</dbReference>
<reference evidence="16" key="1">
    <citation type="submission" date="2025-04" db="UniProtKB">
        <authorList>
            <consortium name="RefSeq"/>
        </authorList>
    </citation>
    <scope>IDENTIFICATION</scope>
</reference>
<dbReference type="PROSITE" id="PS00028">
    <property type="entry name" value="ZINC_FINGER_C2H2_1"/>
    <property type="match status" value="9"/>
</dbReference>
<comment type="similarity">
    <text evidence="3">Belongs to the krueppel C2H2-type zinc-finger protein family.</text>
</comment>
<evidence type="ECO:0000256" key="7">
    <source>
        <dbReference type="ARBA" id="ARBA00022833"/>
    </source>
</evidence>
<evidence type="ECO:0000313" key="15">
    <source>
        <dbReference type="Proteomes" id="UP001652624"/>
    </source>
</evidence>
<evidence type="ECO:0000313" key="19">
    <source>
        <dbReference type="RefSeq" id="XP_060052759.1"/>
    </source>
</evidence>
<evidence type="ECO:0000256" key="13">
    <source>
        <dbReference type="SAM" id="MobiDB-lite"/>
    </source>
</evidence>
<dbReference type="FunFam" id="3.30.160.60:FF:001598">
    <property type="entry name" value="Zinc finger protein 467"/>
    <property type="match status" value="1"/>
</dbReference>
<feature type="domain" description="C2H2-type" evidence="14">
    <location>
        <begin position="273"/>
        <end position="300"/>
    </location>
</feature>
<dbReference type="SUPFAM" id="SSF57667">
    <property type="entry name" value="beta-beta-alpha zinc fingers"/>
    <property type="match status" value="5"/>
</dbReference>
<dbReference type="FunFam" id="3.30.160.60:FF:001789">
    <property type="entry name" value="zinc finger protein 467"/>
    <property type="match status" value="1"/>
</dbReference>
<dbReference type="SMART" id="SM00355">
    <property type="entry name" value="ZnF_C2H2"/>
    <property type="match status" value="9"/>
</dbReference>
<feature type="domain" description="C2H2-type" evidence="14">
    <location>
        <begin position="301"/>
        <end position="323"/>
    </location>
</feature>
<dbReference type="GO" id="GO:0008270">
    <property type="term" value="F:zinc ion binding"/>
    <property type="evidence" value="ECO:0007669"/>
    <property type="project" value="UniProtKB-KW"/>
</dbReference>
<gene>
    <name evidence="16 17 18 19" type="primary">ZNF467</name>
</gene>
<evidence type="ECO:0000256" key="1">
    <source>
        <dbReference type="ARBA" id="ARBA00003767"/>
    </source>
</evidence>
<feature type="domain" description="C2H2-type" evidence="14">
    <location>
        <begin position="161"/>
        <end position="188"/>
    </location>
</feature>
<dbReference type="GO" id="GO:0000122">
    <property type="term" value="P:negative regulation of transcription by RNA polymerase II"/>
    <property type="evidence" value="ECO:0007669"/>
    <property type="project" value="UniProtKB-ARBA"/>
</dbReference>
<proteinExistence type="inferred from homology"/>
<dbReference type="InterPro" id="IPR013087">
    <property type="entry name" value="Znf_C2H2_type"/>
</dbReference>
<dbReference type="AlphaFoldDB" id="A0A1S3AIW2"/>
<dbReference type="FunFam" id="3.30.160.60:FF:000771">
    <property type="entry name" value="zinc finger protein 648"/>
    <property type="match status" value="1"/>
</dbReference>
<dbReference type="FunFam" id="3.30.160.60:FF:000414">
    <property type="entry name" value="Zinc finger protein 398"/>
    <property type="match status" value="1"/>
</dbReference>
<keyword evidence="6 12" id="KW-0863">Zinc-finger</keyword>
<feature type="domain" description="C2H2-type" evidence="14">
    <location>
        <begin position="473"/>
        <end position="500"/>
    </location>
</feature>
<dbReference type="RefSeq" id="XP_060052759.1">
    <property type="nucleotide sequence ID" value="XM_060196776.1"/>
</dbReference>
<dbReference type="CTD" id="168544"/>
<comment type="function">
    <text evidence="1">May be involved in transcriptional regulation.</text>
</comment>
<evidence type="ECO:0000256" key="5">
    <source>
        <dbReference type="ARBA" id="ARBA00022737"/>
    </source>
</evidence>
<evidence type="ECO:0000256" key="6">
    <source>
        <dbReference type="ARBA" id="ARBA00022771"/>
    </source>
</evidence>
<keyword evidence="4" id="KW-0479">Metal-binding</keyword>
<dbReference type="Proteomes" id="UP001652624">
    <property type="component" value="Chromosome 8"/>
</dbReference>
<keyword evidence="9" id="KW-0238">DNA-binding</keyword>
<dbReference type="GO" id="GO:0000981">
    <property type="term" value="F:DNA-binding transcription factor activity, RNA polymerase II-specific"/>
    <property type="evidence" value="ECO:0007669"/>
    <property type="project" value="TreeGrafter"/>
</dbReference>
<evidence type="ECO:0000256" key="8">
    <source>
        <dbReference type="ARBA" id="ARBA00023015"/>
    </source>
</evidence>
<keyword evidence="10" id="KW-0804">Transcription</keyword>
<feature type="domain" description="C2H2-type" evidence="14">
    <location>
        <begin position="245"/>
        <end position="272"/>
    </location>
</feature>
<protein>
    <submittedName>
        <fullName evidence="16 17 18">Zinc finger protein 467</fullName>
    </submittedName>
</protein>
<keyword evidence="15" id="KW-1185">Reference proteome</keyword>
<sequence length="574" mass="61988">MRETLEAIRSLGLSVGQPEMAPQSEPKSDSHHAQDPASLPRGETVLGACSGSEVPGSEEGTPSEQAGAPCKDDQVHLPQKTEPADSCPGEEWMIRKVKVEEEDPQAEEDMEWPQHLPALPSGPFPAPDLGSPAATYKLEPGSPGPLDEWGPPLPSPPEKPFGCGDCERRFRDQLTLRLHQRLHRGEGPGACPDCGRSFAQRAHLLLHLRAHTAERPFPCAECGRRFRKKAHLTRHLRTHTGERPFPCAHCGKRFSQKIHLGAHLNTHTGERPFPCAECGRRFRKKTHLVRHQRIHTGERPFQCVLCARSFTHKQHLLRHQRVHEAGLRAPATPGSPAASAPQPFTCAHCGSCFGWKVSPDSALGECGLDPALGCGECALGAALEPTEAPPDSGCGPGSAPTASQGAPATGRASTCCPRCGRSSALGQQVTRPRRVPPDERPFPCAQCGHRLLLLGPRPGLGAHPGGPGGARPFVCAQCGRRFSRKSHLGRHQAVHTGSRPHTCAVCARSFSSKTNLARHQATHTGSRPFACAHCTKSFSRKTHLLRHQRVHGPDLLGPSWAATTEVTTTTSLFF</sequence>
<dbReference type="GeneID" id="103125043"/>
<evidence type="ECO:0000313" key="16">
    <source>
        <dbReference type="RefSeq" id="XP_007535875.1"/>
    </source>
</evidence>
<dbReference type="GO" id="GO:0000977">
    <property type="term" value="F:RNA polymerase II transcription regulatory region sequence-specific DNA binding"/>
    <property type="evidence" value="ECO:0007669"/>
    <property type="project" value="TreeGrafter"/>
</dbReference>
<feature type="domain" description="C2H2-type" evidence="14">
    <location>
        <begin position="501"/>
        <end position="528"/>
    </location>
</feature>
<evidence type="ECO:0000313" key="18">
    <source>
        <dbReference type="RefSeq" id="XP_060052758.1"/>
    </source>
</evidence>
<evidence type="ECO:0000259" key="14">
    <source>
        <dbReference type="PROSITE" id="PS50157"/>
    </source>
</evidence>
<keyword evidence="11" id="KW-0539">Nucleus</keyword>
<dbReference type="GO" id="GO:0005634">
    <property type="term" value="C:nucleus"/>
    <property type="evidence" value="ECO:0007669"/>
    <property type="project" value="UniProtKB-SubCell"/>
</dbReference>
<dbReference type="PANTHER" id="PTHR14196">
    <property type="entry name" value="ODD-SKIPPED - RELATED"/>
    <property type="match status" value="1"/>
</dbReference>
<feature type="region of interest" description="Disordered" evidence="13">
    <location>
        <begin position="1"/>
        <end position="90"/>
    </location>
</feature>
<comment type="subcellular location">
    <subcellularLocation>
        <location evidence="2">Nucleus</location>
    </subcellularLocation>
</comment>
<keyword evidence="7" id="KW-0862">Zinc</keyword>
<evidence type="ECO:0000256" key="3">
    <source>
        <dbReference type="ARBA" id="ARBA00006991"/>
    </source>
</evidence>
<evidence type="ECO:0000256" key="12">
    <source>
        <dbReference type="PROSITE-ProRule" id="PRU00042"/>
    </source>
</evidence>
<accession>A0A1S3AIW2</accession>
<dbReference type="PROSITE" id="PS50157">
    <property type="entry name" value="ZINC_FINGER_C2H2_2"/>
    <property type="match status" value="9"/>
</dbReference>
<keyword evidence="8" id="KW-0805">Transcription regulation</keyword>
<dbReference type="OrthoDB" id="8117402at2759"/>
<dbReference type="InParanoid" id="A0A1S3AIW2"/>
<feature type="domain" description="C2H2-type" evidence="14">
    <location>
        <begin position="529"/>
        <end position="551"/>
    </location>
</feature>
<dbReference type="Pfam" id="PF00096">
    <property type="entry name" value="zf-C2H2"/>
    <property type="match status" value="9"/>
</dbReference>
<name>A0A1S3AIW2_ERIEU</name>
<dbReference type="InterPro" id="IPR050717">
    <property type="entry name" value="C2H2-ZF_Transcription_Reg"/>
</dbReference>
<dbReference type="RefSeq" id="XP_060052756.1">
    <property type="nucleotide sequence ID" value="XM_060196773.1"/>
</dbReference>
<dbReference type="FunFam" id="3.30.160.60:FF:000624">
    <property type="entry name" value="zinc finger protein 697"/>
    <property type="match status" value="2"/>
</dbReference>
<dbReference type="RefSeq" id="XP_007535875.1">
    <property type="nucleotide sequence ID" value="XM_007535813.2"/>
</dbReference>
<evidence type="ECO:0000256" key="9">
    <source>
        <dbReference type="ARBA" id="ARBA00023125"/>
    </source>
</evidence>
<dbReference type="Gene3D" id="3.30.160.60">
    <property type="entry name" value="Classic Zinc Finger"/>
    <property type="match status" value="9"/>
</dbReference>
<evidence type="ECO:0000256" key="4">
    <source>
        <dbReference type="ARBA" id="ARBA00022723"/>
    </source>
</evidence>
<feature type="domain" description="C2H2-type" evidence="14">
    <location>
        <begin position="217"/>
        <end position="244"/>
    </location>
</feature>
<evidence type="ECO:0000256" key="11">
    <source>
        <dbReference type="ARBA" id="ARBA00023242"/>
    </source>
</evidence>
<organism evidence="15 16">
    <name type="scientific">Erinaceus europaeus</name>
    <name type="common">Western European hedgehog</name>
    <dbReference type="NCBI Taxonomy" id="9365"/>
    <lineage>
        <taxon>Eukaryota</taxon>
        <taxon>Metazoa</taxon>
        <taxon>Chordata</taxon>
        <taxon>Craniata</taxon>
        <taxon>Vertebrata</taxon>
        <taxon>Euteleostomi</taxon>
        <taxon>Mammalia</taxon>
        <taxon>Eutheria</taxon>
        <taxon>Laurasiatheria</taxon>
        <taxon>Eulipotyphla</taxon>
        <taxon>Erinaceidae</taxon>
        <taxon>Erinaceinae</taxon>
        <taxon>Erinaceus</taxon>
    </lineage>
</organism>